<dbReference type="PANTHER" id="PTHR34220:SF7">
    <property type="entry name" value="SENSOR HISTIDINE KINASE YPDA"/>
    <property type="match status" value="1"/>
</dbReference>
<evidence type="ECO:0000313" key="3">
    <source>
        <dbReference type="EMBL" id="RPD42702.1"/>
    </source>
</evidence>
<dbReference type="SUPFAM" id="SSF55874">
    <property type="entry name" value="ATPase domain of HSP90 chaperone/DNA topoisomerase II/histidine kinase"/>
    <property type="match status" value="1"/>
</dbReference>
<dbReference type="GO" id="GO:0000155">
    <property type="term" value="F:phosphorelay sensor kinase activity"/>
    <property type="evidence" value="ECO:0007669"/>
    <property type="project" value="InterPro"/>
</dbReference>
<keyword evidence="1" id="KW-0472">Membrane</keyword>
<keyword evidence="1" id="KW-1133">Transmembrane helix</keyword>
<dbReference type="AlphaFoldDB" id="A0A3N4MFB7"/>
<accession>A0A3N4MFB7</accession>
<evidence type="ECO:0000313" key="4">
    <source>
        <dbReference type="Proteomes" id="UP000279089"/>
    </source>
</evidence>
<keyword evidence="1" id="KW-0812">Transmembrane</keyword>
<sequence>MHAIILHLWLKLPMSLAWADSGFHNSLLAVAAACIAQMLAYYRPVKGKYVFVALLTFTVSVIWLAGVYWSLRSIFGSLTDYFLWLNDTLPVRFALGWLIITGTGFISFFLYEMEEHRQALARKEAAEKMAKEAELYKLRQQLQPHFLFNSLNSINALVTLRPEEARQMIQKLSDFLRGTLKKEDQLWIPLKEELQYLQLYLDIEKVRFRHRLSTEVAQSEEAAMLQIPPMLLQPVVENAIKFGLYDTTEAITIVIKAWEERGVLMVSVSNPFDPSLQQQSWQGTGFGLSSISRRLYLLFARQDLLETHIDGHIFTTLIKVPQLHDKDNTDR</sequence>
<dbReference type="InterPro" id="IPR036890">
    <property type="entry name" value="HATPase_C_sf"/>
</dbReference>
<feature type="transmembrane region" description="Helical" evidence="1">
    <location>
        <begin position="22"/>
        <end position="42"/>
    </location>
</feature>
<reference evidence="4" key="1">
    <citation type="submission" date="2018-11" db="EMBL/GenBank/DDBJ databases">
        <title>Chitinophaga lutea sp.nov., isolate from arsenic contaminated soil.</title>
        <authorList>
            <person name="Zong Y."/>
        </authorList>
    </citation>
    <scope>NUCLEOTIDE SEQUENCE [LARGE SCALE GENOMIC DNA]</scope>
    <source>
        <strain evidence="4">YLT18</strain>
    </source>
</reference>
<comment type="caution">
    <text evidence="3">The sequence shown here is derived from an EMBL/GenBank/DDBJ whole genome shotgun (WGS) entry which is preliminary data.</text>
</comment>
<evidence type="ECO:0000256" key="1">
    <source>
        <dbReference type="SAM" id="Phobius"/>
    </source>
</evidence>
<proteinExistence type="predicted"/>
<feature type="transmembrane region" description="Helical" evidence="1">
    <location>
        <begin position="49"/>
        <end position="71"/>
    </location>
</feature>
<dbReference type="PANTHER" id="PTHR34220">
    <property type="entry name" value="SENSOR HISTIDINE KINASE YPDA"/>
    <property type="match status" value="1"/>
</dbReference>
<organism evidence="3 4">
    <name type="scientific">Chitinophaga barathri</name>
    <dbReference type="NCBI Taxonomy" id="1647451"/>
    <lineage>
        <taxon>Bacteria</taxon>
        <taxon>Pseudomonadati</taxon>
        <taxon>Bacteroidota</taxon>
        <taxon>Chitinophagia</taxon>
        <taxon>Chitinophagales</taxon>
        <taxon>Chitinophagaceae</taxon>
        <taxon>Chitinophaga</taxon>
    </lineage>
</organism>
<dbReference type="Pfam" id="PF06580">
    <property type="entry name" value="His_kinase"/>
    <property type="match status" value="1"/>
</dbReference>
<feature type="transmembrane region" description="Helical" evidence="1">
    <location>
        <begin position="91"/>
        <end position="111"/>
    </location>
</feature>
<dbReference type="GO" id="GO:0016020">
    <property type="term" value="C:membrane"/>
    <property type="evidence" value="ECO:0007669"/>
    <property type="project" value="InterPro"/>
</dbReference>
<keyword evidence="4" id="KW-1185">Reference proteome</keyword>
<dbReference type="InterPro" id="IPR010559">
    <property type="entry name" value="Sig_transdc_His_kin_internal"/>
</dbReference>
<feature type="domain" description="Signal transduction histidine kinase internal region" evidence="2">
    <location>
        <begin position="133"/>
        <end position="212"/>
    </location>
</feature>
<keyword evidence="3" id="KW-0808">Transferase</keyword>
<protein>
    <submittedName>
        <fullName evidence="3">Sensor histidine kinase</fullName>
    </submittedName>
</protein>
<name>A0A3N4MFB7_9BACT</name>
<dbReference type="Proteomes" id="UP000279089">
    <property type="component" value="Unassembled WGS sequence"/>
</dbReference>
<dbReference type="EMBL" id="RMBX01000002">
    <property type="protein sequence ID" value="RPD42702.1"/>
    <property type="molecule type" value="Genomic_DNA"/>
</dbReference>
<dbReference type="Gene3D" id="3.30.565.10">
    <property type="entry name" value="Histidine kinase-like ATPase, C-terminal domain"/>
    <property type="match status" value="1"/>
</dbReference>
<dbReference type="OrthoDB" id="9792992at2"/>
<gene>
    <name evidence="3" type="ORF">EG028_04815</name>
</gene>
<keyword evidence="3" id="KW-0418">Kinase</keyword>
<dbReference type="InterPro" id="IPR050640">
    <property type="entry name" value="Bact_2-comp_sensor_kinase"/>
</dbReference>
<evidence type="ECO:0000259" key="2">
    <source>
        <dbReference type="Pfam" id="PF06580"/>
    </source>
</evidence>